<reference evidence="7 8" key="1">
    <citation type="submission" date="2014-12" db="EMBL/GenBank/DDBJ databases">
        <title>Isolation of bacteria from lake water.</title>
        <authorList>
            <person name="Sheng K.-Y."/>
            <person name="Chin P.-S."/>
            <person name="Chan K.-G."/>
            <person name="Tan G.S."/>
        </authorList>
    </citation>
    <scope>NUCLEOTIDE SEQUENCE [LARGE SCALE GENOMIC DNA]</scope>
    <source>
        <strain evidence="7 8">KY4</strain>
    </source>
</reference>
<dbReference type="AlphaFoldDB" id="A0A0D7KAZ2"/>
<evidence type="ECO:0000313" key="8">
    <source>
        <dbReference type="Proteomes" id="UP000032566"/>
    </source>
</evidence>
<dbReference type="PRINTS" id="PR00344">
    <property type="entry name" value="BCTRLSENSOR"/>
</dbReference>
<dbReference type="Gene3D" id="3.30.565.10">
    <property type="entry name" value="Histidine kinase-like ATPase, C-terminal domain"/>
    <property type="match status" value="1"/>
</dbReference>
<dbReference type="GO" id="GO:0030295">
    <property type="term" value="F:protein kinase activator activity"/>
    <property type="evidence" value="ECO:0007669"/>
    <property type="project" value="TreeGrafter"/>
</dbReference>
<dbReference type="Pfam" id="PF00512">
    <property type="entry name" value="HisKA"/>
    <property type="match status" value="1"/>
</dbReference>
<evidence type="ECO:0000256" key="2">
    <source>
        <dbReference type="ARBA" id="ARBA00012438"/>
    </source>
</evidence>
<dbReference type="SMART" id="SM00388">
    <property type="entry name" value="HisKA"/>
    <property type="match status" value="1"/>
</dbReference>
<sequence>MLDEDMTPDLTPEQLRAALAASQRQVADMAAAQEEFLRVVSHDLRAPLRHITSYGKLVREVLGDLPADVQQSPPLQEAQEFVGTMEQSARRMAQMLDGLLALSRVGRAPLHPQPVALAAAVAKARAALPTAEAAQWSVAADLPTLQADPALLHELLVQVLGNALKFSQHQPAPSIAVRTVPAERGTGWVAWEVQDNGAGFNPERAAGLFGIFQRLHRETEFDGVGAGLAVCRTIAERHGAHITAMAAVGQGCTVRMEWPAAAA</sequence>
<dbReference type="GO" id="GO:0007234">
    <property type="term" value="P:osmosensory signaling via phosphorelay pathway"/>
    <property type="evidence" value="ECO:0007669"/>
    <property type="project" value="TreeGrafter"/>
</dbReference>
<dbReference type="RefSeq" id="WP_044396989.1">
    <property type="nucleotide sequence ID" value="NZ_JXYQ01000019.1"/>
</dbReference>
<dbReference type="InterPro" id="IPR036097">
    <property type="entry name" value="HisK_dim/P_sf"/>
</dbReference>
<dbReference type="SUPFAM" id="SSF47384">
    <property type="entry name" value="Homodimeric domain of signal transducing histidine kinase"/>
    <property type="match status" value="1"/>
</dbReference>
<evidence type="ECO:0000256" key="3">
    <source>
        <dbReference type="ARBA" id="ARBA00022553"/>
    </source>
</evidence>
<dbReference type="Proteomes" id="UP000032566">
    <property type="component" value="Unassembled WGS sequence"/>
</dbReference>
<evidence type="ECO:0000256" key="5">
    <source>
        <dbReference type="ARBA" id="ARBA00022777"/>
    </source>
</evidence>
<dbReference type="InterPro" id="IPR003594">
    <property type="entry name" value="HATPase_dom"/>
</dbReference>
<keyword evidence="8" id="KW-1185">Reference proteome</keyword>
<organism evidence="7 8">
    <name type="scientific">Acidovorax temperans</name>
    <dbReference type="NCBI Taxonomy" id="80878"/>
    <lineage>
        <taxon>Bacteria</taxon>
        <taxon>Pseudomonadati</taxon>
        <taxon>Pseudomonadota</taxon>
        <taxon>Betaproteobacteria</taxon>
        <taxon>Burkholderiales</taxon>
        <taxon>Comamonadaceae</taxon>
        <taxon>Acidovorax</taxon>
    </lineage>
</organism>
<dbReference type="Gene3D" id="1.10.287.130">
    <property type="match status" value="1"/>
</dbReference>
<dbReference type="InterPro" id="IPR005467">
    <property type="entry name" value="His_kinase_dom"/>
</dbReference>
<dbReference type="EMBL" id="JXYQ01000019">
    <property type="protein sequence ID" value="KJA11179.1"/>
    <property type="molecule type" value="Genomic_DNA"/>
</dbReference>
<dbReference type="PROSITE" id="PS50109">
    <property type="entry name" value="HIS_KIN"/>
    <property type="match status" value="1"/>
</dbReference>
<dbReference type="SUPFAM" id="SSF55874">
    <property type="entry name" value="ATPase domain of HSP90 chaperone/DNA topoisomerase II/histidine kinase"/>
    <property type="match status" value="1"/>
</dbReference>
<feature type="domain" description="Histidine kinase" evidence="6">
    <location>
        <begin position="39"/>
        <end position="262"/>
    </location>
</feature>
<evidence type="ECO:0000256" key="1">
    <source>
        <dbReference type="ARBA" id="ARBA00000085"/>
    </source>
</evidence>
<dbReference type="PANTHER" id="PTHR42878">
    <property type="entry name" value="TWO-COMPONENT HISTIDINE KINASE"/>
    <property type="match status" value="1"/>
</dbReference>
<keyword evidence="5 7" id="KW-0418">Kinase</keyword>
<keyword evidence="4" id="KW-0808">Transferase</keyword>
<comment type="caution">
    <text evidence="7">The sequence shown here is derived from an EMBL/GenBank/DDBJ whole genome shotgun (WGS) entry which is preliminary data.</text>
</comment>
<name>A0A0D7KAZ2_9BURK</name>
<gene>
    <name evidence="7" type="ORF">RP29_07085</name>
</gene>
<accession>A0A0D7KAZ2</accession>
<dbReference type="PATRIC" id="fig|80878.5.peg.741"/>
<dbReference type="GO" id="GO:0000155">
    <property type="term" value="F:phosphorelay sensor kinase activity"/>
    <property type="evidence" value="ECO:0007669"/>
    <property type="project" value="InterPro"/>
</dbReference>
<evidence type="ECO:0000256" key="4">
    <source>
        <dbReference type="ARBA" id="ARBA00022679"/>
    </source>
</evidence>
<protein>
    <recommendedName>
        <fullName evidence="2">histidine kinase</fullName>
        <ecNumber evidence="2">2.7.13.3</ecNumber>
    </recommendedName>
</protein>
<dbReference type="InterPro" id="IPR050351">
    <property type="entry name" value="BphY/WalK/GraS-like"/>
</dbReference>
<evidence type="ECO:0000313" key="7">
    <source>
        <dbReference type="EMBL" id="KJA11179.1"/>
    </source>
</evidence>
<dbReference type="STRING" id="80878.RP29_07085"/>
<dbReference type="PANTHER" id="PTHR42878:SF15">
    <property type="entry name" value="BACTERIOPHYTOCHROME"/>
    <property type="match status" value="1"/>
</dbReference>
<evidence type="ECO:0000259" key="6">
    <source>
        <dbReference type="PROSITE" id="PS50109"/>
    </source>
</evidence>
<dbReference type="Pfam" id="PF02518">
    <property type="entry name" value="HATPase_c"/>
    <property type="match status" value="1"/>
</dbReference>
<dbReference type="EC" id="2.7.13.3" evidence="2"/>
<comment type="catalytic activity">
    <reaction evidence="1">
        <text>ATP + protein L-histidine = ADP + protein N-phospho-L-histidine.</text>
        <dbReference type="EC" id="2.7.13.3"/>
    </reaction>
</comment>
<dbReference type="InterPro" id="IPR003661">
    <property type="entry name" value="HisK_dim/P_dom"/>
</dbReference>
<dbReference type="GO" id="GO:0000156">
    <property type="term" value="F:phosphorelay response regulator activity"/>
    <property type="evidence" value="ECO:0007669"/>
    <property type="project" value="TreeGrafter"/>
</dbReference>
<dbReference type="InterPro" id="IPR004358">
    <property type="entry name" value="Sig_transdc_His_kin-like_C"/>
</dbReference>
<dbReference type="SMART" id="SM00387">
    <property type="entry name" value="HATPase_c"/>
    <property type="match status" value="1"/>
</dbReference>
<proteinExistence type="predicted"/>
<dbReference type="InterPro" id="IPR036890">
    <property type="entry name" value="HATPase_C_sf"/>
</dbReference>
<keyword evidence="3" id="KW-0597">Phosphoprotein</keyword>
<dbReference type="CDD" id="cd00082">
    <property type="entry name" value="HisKA"/>
    <property type="match status" value="1"/>
</dbReference>